<dbReference type="Gene3D" id="3.30.40.10">
    <property type="entry name" value="Zinc/RING finger domain, C3HC4 (zinc finger)"/>
    <property type="match status" value="1"/>
</dbReference>
<gene>
    <name evidence="11" type="ORF">PLOB_00015267</name>
</gene>
<keyword evidence="3" id="KW-0677">Repeat</keyword>
<dbReference type="SMART" id="SM00184">
    <property type="entry name" value="RING"/>
    <property type="match status" value="1"/>
</dbReference>
<comment type="similarity">
    <text evidence="1">Belongs to the TRIM/RBCC family.</text>
</comment>
<dbReference type="InterPro" id="IPR017868">
    <property type="entry name" value="Filamin/ABP280_repeat-like"/>
</dbReference>
<dbReference type="InterPro" id="IPR047153">
    <property type="entry name" value="TRIM45/56/19-like"/>
</dbReference>
<evidence type="ECO:0000256" key="2">
    <source>
        <dbReference type="ARBA" id="ARBA00022723"/>
    </source>
</evidence>
<evidence type="ECO:0000256" key="5">
    <source>
        <dbReference type="ARBA" id="ARBA00022786"/>
    </source>
</evidence>
<dbReference type="SUPFAM" id="SSF57845">
    <property type="entry name" value="B-box zinc-binding domain"/>
    <property type="match status" value="1"/>
</dbReference>
<dbReference type="Gene3D" id="2.60.40.10">
    <property type="entry name" value="Immunoglobulins"/>
    <property type="match status" value="1"/>
</dbReference>
<dbReference type="PROSITE" id="PS50089">
    <property type="entry name" value="ZF_RING_2"/>
    <property type="match status" value="1"/>
</dbReference>
<evidence type="ECO:0000256" key="6">
    <source>
        <dbReference type="ARBA" id="ARBA00022833"/>
    </source>
</evidence>
<dbReference type="PROSITE" id="PS50194">
    <property type="entry name" value="FILAMIN_REPEAT"/>
    <property type="match status" value="1"/>
</dbReference>
<dbReference type="SMART" id="SM00557">
    <property type="entry name" value="IG_FLMN"/>
    <property type="match status" value="1"/>
</dbReference>
<dbReference type="PROSITE" id="PS50119">
    <property type="entry name" value="ZF_BBOX"/>
    <property type="match status" value="2"/>
</dbReference>
<dbReference type="SMART" id="SM00502">
    <property type="entry name" value="BBC"/>
    <property type="match status" value="1"/>
</dbReference>
<evidence type="ECO:0000256" key="1">
    <source>
        <dbReference type="ARBA" id="ARBA00008518"/>
    </source>
</evidence>
<dbReference type="InterPro" id="IPR000315">
    <property type="entry name" value="Znf_B-box"/>
</dbReference>
<dbReference type="PANTHER" id="PTHR25462">
    <property type="entry name" value="BONUS, ISOFORM C-RELATED"/>
    <property type="match status" value="1"/>
</dbReference>
<dbReference type="Pfam" id="PF13445">
    <property type="entry name" value="zf-RING_UBOX"/>
    <property type="match status" value="1"/>
</dbReference>
<reference evidence="11 12" key="1">
    <citation type="submission" date="2022-05" db="EMBL/GenBank/DDBJ databases">
        <authorList>
            <consortium name="Genoscope - CEA"/>
            <person name="William W."/>
        </authorList>
    </citation>
    <scope>NUCLEOTIDE SEQUENCE [LARGE SCALE GENOMIC DNA]</scope>
</reference>
<dbReference type="InterPro" id="IPR027370">
    <property type="entry name" value="Znf-RING_euk"/>
</dbReference>
<keyword evidence="6" id="KW-0862">Zinc</keyword>
<evidence type="ECO:0000256" key="4">
    <source>
        <dbReference type="ARBA" id="ARBA00022771"/>
    </source>
</evidence>
<comment type="caution">
    <text evidence="11">The sequence shown here is derived from an EMBL/GenBank/DDBJ whole genome shotgun (WGS) entry which is preliminary data.</text>
</comment>
<accession>A0ABN8R6K8</accession>
<dbReference type="EMBL" id="CALNXK010000191">
    <property type="protein sequence ID" value="CAH3174446.1"/>
    <property type="molecule type" value="Genomic_DNA"/>
</dbReference>
<feature type="domain" description="B box-type" evidence="10">
    <location>
        <begin position="182"/>
        <end position="223"/>
    </location>
</feature>
<proteinExistence type="inferred from homology"/>
<dbReference type="Proteomes" id="UP001159405">
    <property type="component" value="Unassembled WGS sequence"/>
</dbReference>
<keyword evidence="2" id="KW-0479">Metal-binding</keyword>
<dbReference type="Pfam" id="PF00643">
    <property type="entry name" value="zf-B_box"/>
    <property type="match status" value="2"/>
</dbReference>
<dbReference type="InterPro" id="IPR014756">
    <property type="entry name" value="Ig_E-set"/>
</dbReference>
<evidence type="ECO:0000313" key="12">
    <source>
        <dbReference type="Proteomes" id="UP001159405"/>
    </source>
</evidence>
<dbReference type="SUPFAM" id="SSF81296">
    <property type="entry name" value="E set domains"/>
    <property type="match status" value="1"/>
</dbReference>
<dbReference type="Pfam" id="PF00630">
    <property type="entry name" value="Filamin"/>
    <property type="match status" value="1"/>
</dbReference>
<dbReference type="PANTHER" id="PTHR25462:SF296">
    <property type="entry name" value="MEIOTIC P26, ISOFORM F"/>
    <property type="match status" value="1"/>
</dbReference>
<feature type="repeat" description="Filamin" evidence="8">
    <location>
        <begin position="386"/>
        <end position="493"/>
    </location>
</feature>
<organism evidence="11 12">
    <name type="scientific">Porites lobata</name>
    <dbReference type="NCBI Taxonomy" id="104759"/>
    <lineage>
        <taxon>Eukaryota</taxon>
        <taxon>Metazoa</taxon>
        <taxon>Cnidaria</taxon>
        <taxon>Anthozoa</taxon>
        <taxon>Hexacorallia</taxon>
        <taxon>Scleractinia</taxon>
        <taxon>Fungiina</taxon>
        <taxon>Poritidae</taxon>
        <taxon>Porites</taxon>
    </lineage>
</organism>
<keyword evidence="4 7" id="KW-0863">Zinc-finger</keyword>
<evidence type="ECO:0000256" key="8">
    <source>
        <dbReference type="PROSITE-ProRule" id="PRU00087"/>
    </source>
</evidence>
<dbReference type="InterPro" id="IPR001841">
    <property type="entry name" value="Znf_RING"/>
</dbReference>
<dbReference type="InterPro" id="IPR003649">
    <property type="entry name" value="Bbox_C"/>
</dbReference>
<keyword evidence="5" id="KW-0833">Ubl conjugation pathway</keyword>
<dbReference type="InterPro" id="IPR001298">
    <property type="entry name" value="Filamin/ABP280_rpt"/>
</dbReference>
<feature type="non-terminal residue" evidence="11">
    <location>
        <position position="1"/>
    </location>
</feature>
<dbReference type="InterPro" id="IPR013783">
    <property type="entry name" value="Ig-like_fold"/>
</dbReference>
<name>A0ABN8R6K8_9CNID</name>
<evidence type="ECO:0000256" key="7">
    <source>
        <dbReference type="PROSITE-ProRule" id="PRU00024"/>
    </source>
</evidence>
<dbReference type="PROSITE" id="PS00518">
    <property type="entry name" value="ZF_RING_1"/>
    <property type="match status" value="1"/>
</dbReference>
<dbReference type="InterPro" id="IPR013083">
    <property type="entry name" value="Znf_RING/FYVE/PHD"/>
</dbReference>
<dbReference type="Gene3D" id="3.30.160.60">
    <property type="entry name" value="Classic Zinc Finger"/>
    <property type="match status" value="1"/>
</dbReference>
<evidence type="ECO:0000259" key="10">
    <source>
        <dbReference type="PROSITE" id="PS50119"/>
    </source>
</evidence>
<evidence type="ECO:0000259" key="9">
    <source>
        <dbReference type="PROSITE" id="PS50089"/>
    </source>
</evidence>
<feature type="domain" description="RING-type" evidence="9">
    <location>
        <begin position="44"/>
        <end position="87"/>
    </location>
</feature>
<dbReference type="InterPro" id="IPR017907">
    <property type="entry name" value="Znf_RING_CS"/>
</dbReference>
<dbReference type="SUPFAM" id="SSF57850">
    <property type="entry name" value="RING/U-box"/>
    <property type="match status" value="1"/>
</dbReference>
<dbReference type="SMART" id="SM00336">
    <property type="entry name" value="BBOX"/>
    <property type="match status" value="2"/>
</dbReference>
<evidence type="ECO:0000256" key="3">
    <source>
        <dbReference type="ARBA" id="ARBA00022737"/>
    </source>
</evidence>
<evidence type="ECO:0000313" key="11">
    <source>
        <dbReference type="EMBL" id="CAH3174446.1"/>
    </source>
</evidence>
<protein>
    <submittedName>
        <fullName evidence="11">Uncharacterized protein</fullName>
    </submittedName>
</protein>
<keyword evidence="12" id="KW-1185">Reference proteome</keyword>
<feature type="domain" description="B box-type" evidence="10">
    <location>
        <begin position="123"/>
        <end position="170"/>
    </location>
</feature>
<sequence length="634" mass="71653">IPRLKLYIRIRASRSPSRRTLLKVFKTERMATAVPVELRERLTCAVCMEQFKEPKVLPCLHTYCKKCLEKLVKKQGSEQVITCPECRQDAKIDDGNVESLQSNFWVNNFMTLLSIQKRVTSTGKPLVCEHCNSGDSAVSRCTNCKVFMCEYCVTAHKRINAFLGHQILSLAEVKKLGSKALVKPAFCTKHADEVLKLYCDTCQKTICRDCTIVDHRDHKYNFVADVAERERKAVEAVLRETKAKDVTVEEGLKAVKAMETRVEAKITGVSKDVDVSFYQQVRALEEMRANLKLEVKTQGQAKLKALCNQEEMLALSLAQLRNSTDFAEKALKDGNDLEILSIKQQLIQRLAQLNASQFHCKPCNSDYLKLEIEKRISDIGEMMTLAHSPDTTKCVLSMVGGEEGVLYQTFAGQPVDFKFAIVRDTSVKDAETGFMVRASVKREDQQESQDLPVADKGDGLYFFSYQPQTPGLCTLSVTVEGESVHGSPFTWEVFPELKGPNELRDFLNTQRKTKKIMHSWKLKYLGSTPGNSKVEIGVSYFDGSSYYYRYTWCCQNNAFTTCRGRNSSGNQASITSLQNDDILSVYLNQTTKKLFIYNHRNEQLKNFSTCSYSFTAVVISPYKPSEGGFTFAIE</sequence>
<dbReference type="Gene3D" id="4.10.830.40">
    <property type="match status" value="1"/>
</dbReference>